<gene>
    <name evidence="2" type="ORF">CB5_LOCUS13338</name>
</gene>
<sequence>MDADKHPKPAAEVTERSKKKCRMNKEDEAEGEEIVIDEGTVARKYEAVEAKSYGSLGSIDYTEYGKREAVRQLQLIKALYTMDFIHFGMPLDEIIEKLKEHKVISTSNVGLEGSVNQRFSRLLCVRQREAYYRLLEKLVSFSPYIQWDDECDEKLEWLNENGHLPSLCGDEFCDILCFMERRFHPLIREGHKDVLLAVIKRRSIGARREVEQGFERYGCLLTTHSDFIENYIEERKHASKYDSCIDQLIEDERVVTKEFSSLDSELIRESLKGKSELDELLSQLKEKGFFEFSDLPSDNAAQENREGSKLHLLIDKAKNAVFPSLPTHYVVQGLLDYSFVFSLNGEHHQLDGVEEFCLNRVYDATIYDTFGDALSVVYERVGEVGSAIRQAYAKLLKKRTIKASFPPGGRGDVLKS</sequence>
<evidence type="ECO:0000313" key="2">
    <source>
        <dbReference type="EMBL" id="CAD1830127.1"/>
    </source>
</evidence>
<feature type="region of interest" description="Disordered" evidence="1">
    <location>
        <begin position="1"/>
        <end position="28"/>
    </location>
</feature>
<protein>
    <submittedName>
        <fullName evidence="2">Uncharacterized protein</fullName>
    </submittedName>
</protein>
<proteinExistence type="predicted"/>
<evidence type="ECO:0000256" key="1">
    <source>
        <dbReference type="SAM" id="MobiDB-lite"/>
    </source>
</evidence>
<reference evidence="2" key="1">
    <citation type="submission" date="2020-07" db="EMBL/GenBank/DDBJ databases">
        <authorList>
            <person name="Lin J."/>
        </authorList>
    </citation>
    <scope>NUCLEOTIDE SEQUENCE</scope>
</reference>
<dbReference type="AlphaFoldDB" id="A0A6V7PH28"/>
<organism evidence="2">
    <name type="scientific">Ananas comosus var. bracteatus</name>
    <name type="common">red pineapple</name>
    <dbReference type="NCBI Taxonomy" id="296719"/>
    <lineage>
        <taxon>Eukaryota</taxon>
        <taxon>Viridiplantae</taxon>
        <taxon>Streptophyta</taxon>
        <taxon>Embryophyta</taxon>
        <taxon>Tracheophyta</taxon>
        <taxon>Spermatophyta</taxon>
        <taxon>Magnoliopsida</taxon>
        <taxon>Liliopsida</taxon>
        <taxon>Poales</taxon>
        <taxon>Bromeliaceae</taxon>
        <taxon>Bromelioideae</taxon>
        <taxon>Ananas</taxon>
    </lineage>
</organism>
<feature type="compositionally biased region" description="Basic and acidic residues" evidence="1">
    <location>
        <begin position="1"/>
        <end position="16"/>
    </location>
</feature>
<name>A0A6V7PH28_ANACO</name>
<accession>A0A6V7PH28</accession>
<dbReference type="EMBL" id="LR862148">
    <property type="protein sequence ID" value="CAD1830127.1"/>
    <property type="molecule type" value="Genomic_DNA"/>
</dbReference>